<dbReference type="PANTHER" id="PTHR47739">
    <property type="entry name" value="TRNA1(VAL) (ADENINE(37)-N6)-METHYLTRANSFERASE"/>
    <property type="match status" value="1"/>
</dbReference>
<evidence type="ECO:0000313" key="1">
    <source>
        <dbReference type="EMBL" id="EFV43593.2"/>
    </source>
</evidence>
<dbReference type="AlphaFoldDB" id="E5Y8V1"/>
<dbReference type="OrthoDB" id="5489421at2"/>
<dbReference type="EMBL" id="ADCP02000001">
    <property type="protein sequence ID" value="EFV43593.2"/>
    <property type="molecule type" value="Genomic_DNA"/>
</dbReference>
<comment type="caution">
    <text evidence="1">The sequence shown here is derived from an EMBL/GenBank/DDBJ whole genome shotgun (WGS) entry which is preliminary data.</text>
</comment>
<dbReference type="InterPro" id="IPR029063">
    <property type="entry name" value="SAM-dependent_MTases_sf"/>
</dbReference>
<reference evidence="1 2" key="2">
    <citation type="submission" date="2013-04" db="EMBL/GenBank/DDBJ databases">
        <title>The Genome Sequence of Bilophila wadsworthia 3_1_6.</title>
        <authorList>
            <consortium name="The Broad Institute Genomics Platform"/>
            <person name="Earl A."/>
            <person name="Ward D."/>
            <person name="Feldgarden M."/>
            <person name="Gevers D."/>
            <person name="Sibley C."/>
            <person name="Strauss J."/>
            <person name="Allen-Vercoe E."/>
            <person name="Walker B."/>
            <person name="Young S."/>
            <person name="Zeng Q."/>
            <person name="Gargeya S."/>
            <person name="Fitzgerald M."/>
            <person name="Haas B."/>
            <person name="Abouelleil A."/>
            <person name="Allen A.W."/>
            <person name="Alvarado L."/>
            <person name="Arachchi H.M."/>
            <person name="Berlin A.M."/>
            <person name="Chapman S.B."/>
            <person name="Gainer-Dewar J."/>
            <person name="Goldberg J."/>
            <person name="Griggs A."/>
            <person name="Gujja S."/>
            <person name="Hansen M."/>
            <person name="Howarth C."/>
            <person name="Imamovic A."/>
            <person name="Ireland A."/>
            <person name="Larimer J."/>
            <person name="McCowan C."/>
            <person name="Murphy C."/>
            <person name="Pearson M."/>
            <person name="Poon T.W."/>
            <person name="Priest M."/>
            <person name="Roberts A."/>
            <person name="Saif S."/>
            <person name="Shea T."/>
            <person name="Sisk P."/>
            <person name="Sykes S."/>
            <person name="Wortman J."/>
            <person name="Nusbaum C."/>
            <person name="Birren B."/>
        </authorList>
    </citation>
    <scope>NUCLEOTIDE SEQUENCE [LARGE SCALE GENOMIC DNA]</scope>
    <source>
        <strain evidence="1 2">3_1_6</strain>
    </source>
</reference>
<dbReference type="STRING" id="563192.HMPREF0179_02609"/>
<dbReference type="PANTHER" id="PTHR47739:SF1">
    <property type="entry name" value="TRNA1(VAL) (ADENINE(37)-N6)-METHYLTRANSFERASE"/>
    <property type="match status" value="1"/>
</dbReference>
<dbReference type="Gene3D" id="3.40.50.150">
    <property type="entry name" value="Vaccinia Virus protein VP39"/>
    <property type="match status" value="1"/>
</dbReference>
<sequence>MDCNPELIAAAQNNTAKLGFSDRFALHTGELADTRFLENLRMEASPVQLVMANPPWRLVGSGRLPATEARRKALFGDKGTFPLFASAASSLLEEDGRFACIISPDRLQDMLAALNGAGLTPYLLQYIHKQKTSPATFVLIEARKGAHAKPSVAEPIALYGPERFFTLESLAFCPFLR</sequence>
<dbReference type="HOGENOM" id="CLU_061983_1_0_7"/>
<name>E5Y8V1_BILW3</name>
<accession>E5Y8V1</accession>
<organism evidence="1 2">
    <name type="scientific">Bilophila wadsworthia (strain 3_1_6)</name>
    <dbReference type="NCBI Taxonomy" id="563192"/>
    <lineage>
        <taxon>Bacteria</taxon>
        <taxon>Pseudomonadati</taxon>
        <taxon>Thermodesulfobacteriota</taxon>
        <taxon>Desulfovibrionia</taxon>
        <taxon>Desulfovibrionales</taxon>
        <taxon>Desulfovibrionaceae</taxon>
        <taxon>Bilophila</taxon>
    </lineage>
</organism>
<dbReference type="eggNOG" id="COG4123">
    <property type="taxonomic scope" value="Bacteria"/>
</dbReference>
<gene>
    <name evidence="1" type="ORF">HMPREF0179_02609</name>
</gene>
<dbReference type="InterPro" id="IPR050210">
    <property type="entry name" value="tRNA_Adenine-N(6)_MTase"/>
</dbReference>
<keyword evidence="2" id="KW-1185">Reference proteome</keyword>
<evidence type="ECO:0000313" key="2">
    <source>
        <dbReference type="Proteomes" id="UP000006034"/>
    </source>
</evidence>
<proteinExistence type="predicted"/>
<dbReference type="SUPFAM" id="SSF53335">
    <property type="entry name" value="S-adenosyl-L-methionine-dependent methyltransferases"/>
    <property type="match status" value="1"/>
</dbReference>
<protein>
    <submittedName>
        <fullName evidence="1">Uncharacterized protein</fullName>
    </submittedName>
</protein>
<dbReference type="Proteomes" id="UP000006034">
    <property type="component" value="Unassembled WGS sequence"/>
</dbReference>
<reference evidence="1 2" key="1">
    <citation type="submission" date="2010-10" db="EMBL/GenBank/DDBJ databases">
        <authorList>
            <consortium name="The Broad Institute Genome Sequencing Platform"/>
            <person name="Ward D."/>
            <person name="Earl A."/>
            <person name="Feldgarden M."/>
            <person name="Young S.K."/>
            <person name="Gargeya S."/>
            <person name="Zeng Q."/>
            <person name="Alvarado L."/>
            <person name="Berlin A."/>
            <person name="Bochicchio J."/>
            <person name="Chapman S.B."/>
            <person name="Chen Z."/>
            <person name="Freedman E."/>
            <person name="Gellesch M."/>
            <person name="Goldberg J."/>
            <person name="Griggs A."/>
            <person name="Gujja S."/>
            <person name="Heilman E."/>
            <person name="Heiman D."/>
            <person name="Howarth C."/>
            <person name="Mehta T."/>
            <person name="Neiman D."/>
            <person name="Pearson M."/>
            <person name="Roberts A."/>
            <person name="Saif S."/>
            <person name="Shea T."/>
            <person name="Shenoy N."/>
            <person name="Sisk P."/>
            <person name="Stolte C."/>
            <person name="Sykes S."/>
            <person name="White J."/>
            <person name="Yandava C."/>
            <person name="Allen-Vercoe E."/>
            <person name="Sibley C."/>
            <person name="Ambrose C.E."/>
            <person name="Strauss J."/>
            <person name="Daigneault M."/>
            <person name="Haas B."/>
            <person name="Nusbaum C."/>
            <person name="Birren B."/>
        </authorList>
    </citation>
    <scope>NUCLEOTIDE SEQUENCE [LARGE SCALE GENOMIC DNA]</scope>
    <source>
        <strain evidence="1 2">3_1_6</strain>
    </source>
</reference>